<comment type="caution">
    <text evidence="1">The sequence shown here is derived from an EMBL/GenBank/DDBJ whole genome shotgun (WGS) entry which is preliminary data.</text>
</comment>
<name>A0A7J5TUS2_9BACT</name>
<proteinExistence type="predicted"/>
<gene>
    <name evidence="1" type="ORF">F5984_22455</name>
</gene>
<protein>
    <submittedName>
        <fullName evidence="1">Uncharacterized protein</fullName>
    </submittedName>
</protein>
<evidence type="ECO:0000313" key="1">
    <source>
        <dbReference type="EMBL" id="KAB7727399.1"/>
    </source>
</evidence>
<sequence>MLGFGLTGWAQTVQYTIRYNLTLSRYEVYAKPSFSQSQYNWGSSQITIVTPSSLTNVAFSVVSTAAGGWTDNSQVYDVFGSDFHGVGSTGLKVDLVADQEVLLFHFVLASGQCIPGLRLFINGTDPGSIAPGMNGGDFSNTMYSSGDILGSNNLYIANYANTGTVCTACNLQAPILSKL</sequence>
<keyword evidence="2" id="KW-1185">Reference proteome</keyword>
<dbReference type="AlphaFoldDB" id="A0A7J5TUS2"/>
<organism evidence="1 2">
    <name type="scientific">Rudanella paleaurantiibacter</name>
    <dbReference type="NCBI Taxonomy" id="2614655"/>
    <lineage>
        <taxon>Bacteria</taxon>
        <taxon>Pseudomonadati</taxon>
        <taxon>Bacteroidota</taxon>
        <taxon>Cytophagia</taxon>
        <taxon>Cytophagales</taxon>
        <taxon>Cytophagaceae</taxon>
        <taxon>Rudanella</taxon>
    </lineage>
</organism>
<dbReference type="EMBL" id="WELI01000011">
    <property type="protein sequence ID" value="KAB7727399.1"/>
    <property type="molecule type" value="Genomic_DNA"/>
</dbReference>
<dbReference type="Proteomes" id="UP000488299">
    <property type="component" value="Unassembled WGS sequence"/>
</dbReference>
<reference evidence="1 2" key="1">
    <citation type="submission" date="2019-10" db="EMBL/GenBank/DDBJ databases">
        <title>Rudanella paleaurantiibacter sp. nov., isolated from sludge.</title>
        <authorList>
            <person name="Xu S.Q."/>
        </authorList>
    </citation>
    <scope>NUCLEOTIDE SEQUENCE [LARGE SCALE GENOMIC DNA]</scope>
    <source>
        <strain evidence="1 2">HX-22-17</strain>
    </source>
</reference>
<evidence type="ECO:0000313" key="2">
    <source>
        <dbReference type="Proteomes" id="UP000488299"/>
    </source>
</evidence>
<accession>A0A7J5TUS2</accession>